<feature type="domain" description="Xylanolytic transcriptional activator regulatory" evidence="7">
    <location>
        <begin position="237"/>
        <end position="311"/>
    </location>
</feature>
<dbReference type="PANTHER" id="PTHR31845:SF17">
    <property type="entry name" value="ZN(II)2CYS6 TRANSCRIPTION FACTOR (EUROFUNG)"/>
    <property type="match status" value="1"/>
</dbReference>
<dbReference type="GO" id="GO:0000976">
    <property type="term" value="F:transcription cis-regulatory region binding"/>
    <property type="evidence" value="ECO:0007669"/>
    <property type="project" value="TreeGrafter"/>
</dbReference>
<organism evidence="9">
    <name type="scientific">Dissoconium aciculare CBS 342.82</name>
    <dbReference type="NCBI Taxonomy" id="1314786"/>
    <lineage>
        <taxon>Eukaryota</taxon>
        <taxon>Fungi</taxon>
        <taxon>Dikarya</taxon>
        <taxon>Ascomycota</taxon>
        <taxon>Pezizomycotina</taxon>
        <taxon>Dothideomycetes</taxon>
        <taxon>Dothideomycetidae</taxon>
        <taxon>Mycosphaerellales</taxon>
        <taxon>Dissoconiaceae</taxon>
        <taxon>Dissoconium</taxon>
    </lineage>
</organism>
<dbReference type="SMART" id="SM00906">
    <property type="entry name" value="Fungal_trans"/>
    <property type="match status" value="1"/>
</dbReference>
<dbReference type="GO" id="GO:0008270">
    <property type="term" value="F:zinc ion binding"/>
    <property type="evidence" value="ECO:0007669"/>
    <property type="project" value="InterPro"/>
</dbReference>
<proteinExistence type="predicted"/>
<dbReference type="OrthoDB" id="4060227at2759"/>
<evidence type="ECO:0000256" key="6">
    <source>
        <dbReference type="SAM" id="MobiDB-lite"/>
    </source>
</evidence>
<dbReference type="CDD" id="cd12148">
    <property type="entry name" value="fungal_TF_MHR"/>
    <property type="match status" value="1"/>
</dbReference>
<reference evidence="9" key="2">
    <citation type="submission" date="2020-04" db="EMBL/GenBank/DDBJ databases">
        <authorList>
            <consortium name="NCBI Genome Project"/>
        </authorList>
    </citation>
    <scope>NUCLEOTIDE SEQUENCE</scope>
    <source>
        <strain evidence="9">CBS 342.82</strain>
    </source>
</reference>
<keyword evidence="8" id="KW-1185">Reference proteome</keyword>
<evidence type="ECO:0000313" key="9">
    <source>
        <dbReference type="RefSeq" id="XP_033455656.1"/>
    </source>
</evidence>
<evidence type="ECO:0000256" key="1">
    <source>
        <dbReference type="ARBA" id="ARBA00004123"/>
    </source>
</evidence>
<name>A0A6J3LS46_9PEZI</name>
<evidence type="ECO:0000256" key="3">
    <source>
        <dbReference type="ARBA" id="ARBA00023125"/>
    </source>
</evidence>
<dbReference type="InterPro" id="IPR051089">
    <property type="entry name" value="prtT"/>
</dbReference>
<sequence length="600" mass="66433">MREDGQPPCTRCRKRGLPCTVNKSLQMILESDASWKERMESKLTMLEAGLNVVSGHLGVSLLIDSGQTREYSAHTPSSSSPPPPRRPSINDDHHPPQNFEIVMDPESGPAALPGSVVSPVIGADGQSRDRAGQDVIRRGIVTLERAQSYLDVYQNRLDHFLYRILGDRRTLAEVRSASPLLLAAVCTVGALHLTCADFEKCYKEFVAIAAAQTFSRRNNVDDVRGLCIAAFWLSGITWPCIGSAVRIATELQLHRSIFKALSGDRDHYLRTRLYYLVYVCDHQSSIAYGRPPMTRQCDSISAASRFIETEHICEDDLRLVSQVHFWTTITEGHSTFGVDVDRPLDLSTIELLRRLSIKLDGVRSDWTERFTRNEYVGNYPRKGVGLHYHFAKLYLYSMAFRGVDRPGFKDVSVALDIEELARVALLSATAILRAIIHDAEIQGYLNGLPTYFDVMIAFVIVFLLKVSSPKYSPFVVRVDTGEMHSLVAEVISVLKTVTAGMHRSHLLVSVVHGAADLLEKCTTAADGCHSDRVHLDCTADPAHPPGTVEHHHTIGDDNLLDGSLFWNGAPWDNLLMGEFDLLASNDALPNGGLLPGAYST</sequence>
<dbReference type="Proteomes" id="UP000504637">
    <property type="component" value="Unplaced"/>
</dbReference>
<keyword evidence="2" id="KW-0805">Transcription regulation</keyword>
<dbReference type="AlphaFoldDB" id="A0A6J3LS46"/>
<feature type="region of interest" description="Disordered" evidence="6">
    <location>
        <begin position="68"/>
        <end position="105"/>
    </location>
</feature>
<keyword evidence="5" id="KW-0539">Nucleus</keyword>
<dbReference type="Pfam" id="PF04082">
    <property type="entry name" value="Fungal_trans"/>
    <property type="match status" value="1"/>
</dbReference>
<evidence type="ECO:0000256" key="4">
    <source>
        <dbReference type="ARBA" id="ARBA00023163"/>
    </source>
</evidence>
<evidence type="ECO:0000313" key="8">
    <source>
        <dbReference type="Proteomes" id="UP000504637"/>
    </source>
</evidence>
<dbReference type="InterPro" id="IPR007219">
    <property type="entry name" value="XnlR_reg_dom"/>
</dbReference>
<keyword evidence="3" id="KW-0238">DNA-binding</keyword>
<dbReference type="InterPro" id="IPR001138">
    <property type="entry name" value="Zn2Cys6_DnaBD"/>
</dbReference>
<keyword evidence="4" id="KW-0804">Transcription</keyword>
<gene>
    <name evidence="9" type="ORF">K489DRAFT_327376</name>
</gene>
<dbReference type="GeneID" id="54359785"/>
<dbReference type="GO" id="GO:0005634">
    <property type="term" value="C:nucleus"/>
    <property type="evidence" value="ECO:0007669"/>
    <property type="project" value="UniProtKB-SubCell"/>
</dbReference>
<accession>A0A6J3LS46</accession>
<evidence type="ECO:0000259" key="7">
    <source>
        <dbReference type="SMART" id="SM00906"/>
    </source>
</evidence>
<dbReference type="PANTHER" id="PTHR31845">
    <property type="entry name" value="FINGER DOMAIN PROTEIN, PUTATIVE-RELATED"/>
    <property type="match status" value="1"/>
</dbReference>
<reference evidence="9" key="1">
    <citation type="submission" date="2020-01" db="EMBL/GenBank/DDBJ databases">
        <authorList>
            <consortium name="DOE Joint Genome Institute"/>
            <person name="Haridas S."/>
            <person name="Albert R."/>
            <person name="Binder M."/>
            <person name="Bloem J."/>
            <person name="Labutti K."/>
            <person name="Salamov A."/>
            <person name="Andreopoulos B."/>
            <person name="Baker S.E."/>
            <person name="Barry K."/>
            <person name="Bills G."/>
            <person name="Bluhm B.H."/>
            <person name="Cannon C."/>
            <person name="Castanera R."/>
            <person name="Culley D.E."/>
            <person name="Daum C."/>
            <person name="Ezra D."/>
            <person name="Gonzalez J.B."/>
            <person name="Henrissat B."/>
            <person name="Kuo A."/>
            <person name="Liang C."/>
            <person name="Lipzen A."/>
            <person name="Lutzoni F."/>
            <person name="Magnuson J."/>
            <person name="Mondo S."/>
            <person name="Nolan M."/>
            <person name="Ohm R."/>
            <person name="Pangilinan J."/>
            <person name="Park H.-J."/>
            <person name="Ramirez L."/>
            <person name="Alfaro M."/>
            <person name="Sun H."/>
            <person name="Tritt A."/>
            <person name="Yoshinaga Y."/>
            <person name="Zwiers L.-H."/>
            <person name="Turgeon B.G."/>
            <person name="Goodwin S.B."/>
            <person name="Spatafora J.W."/>
            <person name="Crous P.W."/>
            <person name="Grigoriev I.V."/>
        </authorList>
    </citation>
    <scope>NUCLEOTIDE SEQUENCE</scope>
    <source>
        <strain evidence="9">CBS 342.82</strain>
    </source>
</reference>
<evidence type="ECO:0000256" key="5">
    <source>
        <dbReference type="ARBA" id="ARBA00023242"/>
    </source>
</evidence>
<dbReference type="RefSeq" id="XP_033455656.1">
    <property type="nucleotide sequence ID" value="XM_033601985.1"/>
</dbReference>
<dbReference type="GO" id="GO:0006351">
    <property type="term" value="P:DNA-templated transcription"/>
    <property type="evidence" value="ECO:0007669"/>
    <property type="project" value="InterPro"/>
</dbReference>
<comment type="subcellular location">
    <subcellularLocation>
        <location evidence="1">Nucleus</location>
    </subcellularLocation>
</comment>
<protein>
    <recommendedName>
        <fullName evidence="7">Xylanolytic transcriptional activator regulatory domain-containing protein</fullName>
    </recommendedName>
</protein>
<evidence type="ECO:0000256" key="2">
    <source>
        <dbReference type="ARBA" id="ARBA00023015"/>
    </source>
</evidence>
<dbReference type="CDD" id="cd00067">
    <property type="entry name" value="GAL4"/>
    <property type="match status" value="1"/>
</dbReference>
<dbReference type="GO" id="GO:0000981">
    <property type="term" value="F:DNA-binding transcription factor activity, RNA polymerase II-specific"/>
    <property type="evidence" value="ECO:0007669"/>
    <property type="project" value="InterPro"/>
</dbReference>
<reference evidence="9" key="3">
    <citation type="submission" date="2025-08" db="UniProtKB">
        <authorList>
            <consortium name="RefSeq"/>
        </authorList>
    </citation>
    <scope>IDENTIFICATION</scope>
    <source>
        <strain evidence="9">CBS 342.82</strain>
    </source>
</reference>